<reference evidence="3 4" key="1">
    <citation type="submission" date="2020-12" db="EMBL/GenBank/DDBJ databases">
        <title>Brachybacterium sp. MASK1Z-5, whole genome shotgun sequence.</title>
        <authorList>
            <person name="Tuo L."/>
        </authorList>
    </citation>
    <scope>NUCLEOTIDE SEQUENCE [LARGE SCALE GENOMIC DNA]</scope>
    <source>
        <strain evidence="3 4">MASK1Z-5</strain>
    </source>
</reference>
<dbReference type="EMBL" id="JAEDAJ010000001">
    <property type="protein sequence ID" value="MBK0330453.1"/>
    <property type="molecule type" value="Genomic_DNA"/>
</dbReference>
<evidence type="ECO:0000256" key="1">
    <source>
        <dbReference type="SAM" id="MobiDB-lite"/>
    </source>
</evidence>
<dbReference type="PANTHER" id="PTHR30399">
    <property type="entry name" value="UNCHARACTERIZED PROTEIN YGJP"/>
    <property type="match status" value="1"/>
</dbReference>
<feature type="compositionally biased region" description="Basic and acidic residues" evidence="1">
    <location>
        <begin position="206"/>
        <end position="216"/>
    </location>
</feature>
<feature type="region of interest" description="Disordered" evidence="1">
    <location>
        <begin position="182"/>
        <end position="216"/>
    </location>
</feature>
<keyword evidence="4" id="KW-1185">Reference proteome</keyword>
<comment type="caution">
    <text evidence="3">The sequence shown here is derived from an EMBL/GenBank/DDBJ whole genome shotgun (WGS) entry which is preliminary data.</text>
</comment>
<feature type="domain" description="YgjP-like metallopeptidase" evidence="2">
    <location>
        <begin position="105"/>
        <end position="162"/>
    </location>
</feature>
<dbReference type="PANTHER" id="PTHR30399:SF1">
    <property type="entry name" value="UTP PYROPHOSPHATASE"/>
    <property type="match status" value="1"/>
</dbReference>
<dbReference type="CDD" id="cd07344">
    <property type="entry name" value="M48_yhfN_like"/>
    <property type="match status" value="1"/>
</dbReference>
<evidence type="ECO:0000313" key="4">
    <source>
        <dbReference type="Proteomes" id="UP000612352"/>
    </source>
</evidence>
<dbReference type="RefSeq" id="WP_200501065.1">
    <property type="nucleotide sequence ID" value="NZ_JAEDAJ010000001.1"/>
</dbReference>
<evidence type="ECO:0000313" key="3">
    <source>
        <dbReference type="EMBL" id="MBK0330453.1"/>
    </source>
</evidence>
<gene>
    <name evidence="3" type="ORF">I8D64_03460</name>
</gene>
<dbReference type="InterPro" id="IPR002725">
    <property type="entry name" value="YgjP-like_metallopeptidase"/>
</dbReference>
<dbReference type="Pfam" id="PF01863">
    <property type="entry name" value="YgjP-like"/>
    <property type="match status" value="1"/>
</dbReference>
<name>A0ABS1B720_9MICO</name>
<organism evidence="3 4">
    <name type="scientific">Brachybacterium halotolerans</name>
    <dbReference type="NCBI Taxonomy" id="2795215"/>
    <lineage>
        <taxon>Bacteria</taxon>
        <taxon>Bacillati</taxon>
        <taxon>Actinomycetota</taxon>
        <taxon>Actinomycetes</taxon>
        <taxon>Micrococcales</taxon>
        <taxon>Dermabacteraceae</taxon>
        <taxon>Brachybacterium</taxon>
    </lineage>
</organism>
<sequence length="216" mass="24194">MPELTEHEGVRGPQGERVLVRRSARRRRTVSITRREGDLVISMPASFGSRQERHWVRSMIDQLQRKELARGPARSSDEDLMRLARRLSDAHLGGRARPTSVAWSTRQQHRWGSCTSSTGEIRLSARLRPMPQHVLEYVLVHELTHLLVDDHSAEFWALVDNYPRTAHARGFLEGVSFAQQYGTGGGTWEGQDEGPSEPGAEGSRPPGRETAADGVD</sequence>
<proteinExistence type="predicted"/>
<dbReference type="Proteomes" id="UP000612352">
    <property type="component" value="Unassembled WGS sequence"/>
</dbReference>
<dbReference type="InterPro" id="IPR053136">
    <property type="entry name" value="UTP_pyrophosphatase-like"/>
</dbReference>
<evidence type="ECO:0000259" key="2">
    <source>
        <dbReference type="Pfam" id="PF01863"/>
    </source>
</evidence>
<accession>A0ABS1B720</accession>
<dbReference type="Gene3D" id="3.30.2010.10">
    <property type="entry name" value="Metalloproteases ('zincins'), catalytic domain"/>
    <property type="match status" value="1"/>
</dbReference>
<protein>
    <submittedName>
        <fullName evidence="3">M48 family metallopeptidase</fullName>
    </submittedName>
</protein>